<dbReference type="Proteomes" id="UP000515511">
    <property type="component" value="Chromosome"/>
</dbReference>
<evidence type="ECO:0000313" key="3">
    <source>
        <dbReference type="Proteomes" id="UP000515511"/>
    </source>
</evidence>
<keyword evidence="1" id="KW-0812">Transmembrane</keyword>
<name>A0A7G6YEE5_9MICO</name>
<dbReference type="AlphaFoldDB" id="A0A7G6YEE5"/>
<keyword evidence="1" id="KW-0472">Membrane</keyword>
<dbReference type="RefSeq" id="WP_185276287.1">
    <property type="nucleotide sequence ID" value="NZ_CP043641.1"/>
</dbReference>
<keyword evidence="1" id="KW-1133">Transmembrane helix</keyword>
<feature type="transmembrane region" description="Helical" evidence="1">
    <location>
        <begin position="60"/>
        <end position="86"/>
    </location>
</feature>
<accession>A0A7G6YEE5</accession>
<dbReference type="EMBL" id="CP043641">
    <property type="protein sequence ID" value="QNE36860.1"/>
    <property type="molecule type" value="Genomic_DNA"/>
</dbReference>
<gene>
    <name evidence="2" type="ORF">F1C12_18230</name>
</gene>
<sequence length="99" mass="10494">MEPKVRPKVVLWWGIGLTIAGVLVTLLLPQLAYTAAQQPSSAASVDQGLLLLVDLLTRVIAQVLAPLGVALIGAAVVMTYVARLLAPAAANEDRRRIEL</sequence>
<dbReference type="KEGG" id="lse:F1C12_18230"/>
<evidence type="ECO:0000313" key="2">
    <source>
        <dbReference type="EMBL" id="QNE36860.1"/>
    </source>
</evidence>
<protein>
    <submittedName>
        <fullName evidence="2">Uncharacterized protein</fullName>
    </submittedName>
</protein>
<evidence type="ECO:0000256" key="1">
    <source>
        <dbReference type="SAM" id="Phobius"/>
    </source>
</evidence>
<reference evidence="3" key="1">
    <citation type="submission" date="2019-09" db="EMBL/GenBank/DDBJ databases">
        <title>Antimicrobial potential of Antarctic Bacteria.</title>
        <authorList>
            <person name="Benaud N."/>
            <person name="Edwards R.J."/>
            <person name="Ferrari B.C."/>
        </authorList>
    </citation>
    <scope>NUCLEOTIDE SEQUENCE [LARGE SCALE GENOMIC DNA]</scope>
    <source>
        <strain evidence="3">INR9</strain>
    </source>
</reference>
<organism evidence="2 3">
    <name type="scientific">Leifsonia shinshuensis</name>
    <dbReference type="NCBI Taxonomy" id="150026"/>
    <lineage>
        <taxon>Bacteria</taxon>
        <taxon>Bacillati</taxon>
        <taxon>Actinomycetota</taxon>
        <taxon>Actinomycetes</taxon>
        <taxon>Micrococcales</taxon>
        <taxon>Microbacteriaceae</taxon>
        <taxon>Leifsonia</taxon>
    </lineage>
</organism>
<proteinExistence type="predicted"/>